<proteinExistence type="predicted"/>
<dbReference type="EMBL" id="LRBV02000009">
    <property type="status" value="NOT_ANNOTATED_CDS"/>
    <property type="molecule type" value="Genomic_DNA"/>
</dbReference>
<keyword evidence="3" id="KW-1185">Reference proteome</keyword>
<sequence length="261" mass="30759">MVQKKEQVKTTETWYDILKSWSKDEIEQLNGILRVVETKKDTAKEDDHKKEESELEVFLLSDKNYTQFMKVLDRGGKIPAPFNSVKKDPDVNSKWAPKEEVASVGDYKIIQRFSPILEHLLSKHGDISTMSMLRPRVKMYIYNMLCESIYSMMNTKVVDITEDLLLEWWTTLRILQFAKFKIQFAFDRLKRVMQAYLGLRVKKEVDNGLDKIDKDILALKERRKRLIAAKSENSSLTEERLREASILKNWKAGTLFFYNYK</sequence>
<dbReference type="FunCoup" id="A0A7N2MJ97">
    <property type="interactions" value="60"/>
</dbReference>
<accession>A0A7N2MJ97</accession>
<protein>
    <submittedName>
        <fullName evidence="2">Uncharacterized protein</fullName>
    </submittedName>
</protein>
<reference evidence="2" key="2">
    <citation type="submission" date="2021-01" db="UniProtKB">
        <authorList>
            <consortium name="EnsemblPlants"/>
        </authorList>
    </citation>
    <scope>IDENTIFICATION</scope>
</reference>
<dbReference type="OMA" id="CESIYSM"/>
<dbReference type="InParanoid" id="A0A7N2MJ97"/>
<dbReference type="Gramene" id="QL09p024439:mrna">
    <property type="protein sequence ID" value="QL09p024439:mrna:CDS:1"/>
    <property type="gene ID" value="QL09p024439"/>
</dbReference>
<dbReference type="EnsemblPlants" id="QL09p024439:mrna">
    <property type="protein sequence ID" value="QL09p024439:mrna:CDS:1"/>
    <property type="gene ID" value="QL09p024439"/>
</dbReference>
<dbReference type="AlphaFoldDB" id="A0A7N2MJ97"/>
<keyword evidence="1" id="KW-0175">Coiled coil</keyword>
<dbReference type="Pfam" id="PF05278">
    <property type="entry name" value="PEARLI-4"/>
    <property type="match status" value="1"/>
</dbReference>
<dbReference type="Proteomes" id="UP000594261">
    <property type="component" value="Chromosome 9"/>
</dbReference>
<reference evidence="2 3" key="1">
    <citation type="journal article" date="2016" name="G3 (Bethesda)">
        <title>First Draft Assembly and Annotation of the Genome of a California Endemic Oak Quercus lobata Nee (Fagaceae).</title>
        <authorList>
            <person name="Sork V.L."/>
            <person name="Fitz-Gibbon S.T."/>
            <person name="Puiu D."/>
            <person name="Crepeau M."/>
            <person name="Gugger P.F."/>
            <person name="Sherman R."/>
            <person name="Stevens K."/>
            <person name="Langley C.H."/>
            <person name="Pellegrini M."/>
            <person name="Salzberg S.L."/>
        </authorList>
    </citation>
    <scope>NUCLEOTIDE SEQUENCE [LARGE SCALE GENOMIC DNA]</scope>
    <source>
        <strain evidence="2 3">cv. SW786</strain>
    </source>
</reference>
<organism evidence="2 3">
    <name type="scientific">Quercus lobata</name>
    <name type="common">Valley oak</name>
    <dbReference type="NCBI Taxonomy" id="97700"/>
    <lineage>
        <taxon>Eukaryota</taxon>
        <taxon>Viridiplantae</taxon>
        <taxon>Streptophyta</taxon>
        <taxon>Embryophyta</taxon>
        <taxon>Tracheophyta</taxon>
        <taxon>Spermatophyta</taxon>
        <taxon>Magnoliopsida</taxon>
        <taxon>eudicotyledons</taxon>
        <taxon>Gunneridae</taxon>
        <taxon>Pentapetalae</taxon>
        <taxon>rosids</taxon>
        <taxon>fabids</taxon>
        <taxon>Fagales</taxon>
        <taxon>Fagaceae</taxon>
        <taxon>Quercus</taxon>
    </lineage>
</organism>
<dbReference type="PANTHER" id="PTHR35021:SF8">
    <property type="entry name" value="FIBER PROTEIN FB17"/>
    <property type="match status" value="1"/>
</dbReference>
<name>A0A7N2MJ97_QUELO</name>
<evidence type="ECO:0000313" key="2">
    <source>
        <dbReference type="EnsemblPlants" id="QL09p024439:mrna:CDS:1"/>
    </source>
</evidence>
<dbReference type="PANTHER" id="PTHR35021">
    <property type="match status" value="1"/>
</dbReference>
<evidence type="ECO:0000313" key="3">
    <source>
        <dbReference type="Proteomes" id="UP000594261"/>
    </source>
</evidence>
<feature type="coiled-coil region" evidence="1">
    <location>
        <begin position="209"/>
        <end position="239"/>
    </location>
</feature>
<dbReference type="InterPro" id="IPR007942">
    <property type="entry name" value="PLipase-like"/>
</dbReference>
<evidence type="ECO:0000256" key="1">
    <source>
        <dbReference type="SAM" id="Coils"/>
    </source>
</evidence>